<keyword evidence="5" id="KW-1185">Reference proteome</keyword>
<dbReference type="GO" id="GO:0003755">
    <property type="term" value="F:peptidyl-prolyl cis-trans isomerase activity"/>
    <property type="evidence" value="ECO:0007669"/>
    <property type="project" value="InterPro"/>
</dbReference>
<feature type="domain" description="PPIase cyclophilin-type" evidence="3">
    <location>
        <begin position="215"/>
        <end position="359"/>
    </location>
</feature>
<keyword evidence="2" id="KW-0472">Membrane</keyword>
<dbReference type="InterPro" id="IPR029000">
    <property type="entry name" value="Cyclophilin-like_dom_sf"/>
</dbReference>
<gene>
    <name evidence="4" type="ORF">FisN_3Lh576</name>
</gene>
<keyword evidence="2" id="KW-1133">Transmembrane helix</keyword>
<evidence type="ECO:0000256" key="2">
    <source>
        <dbReference type="SAM" id="Phobius"/>
    </source>
</evidence>
<dbReference type="AlphaFoldDB" id="A0A1Z5J8P1"/>
<sequence>MSDDDSDSFELHSHLHDCEEASTRTGPAQIRFMANPQSPNVEALLPFVPISISSSSSENCNNPYRRKTAPRVSWVFATCLIIGCAFGFISRQVVGNTREQVLAMEHTRNMLYEKSVSVEGELDRLKRQINAIGMMSETAQNPEHRNEIMKVSNIRAMHQMMKAQDRVDQFEKQANGLRKKIQASSLAGIHQKYGTGVHRVEFELVFADGKKGPTRFVLELAPSELMPHAVEAFLDMVSNKLIDGCSFIMSALNVIKASPIPYDGSSAKVKAQSFADLGLDQLAFKEYNPQFPHQKYTMGFTADGSPNFFLNTADNTLAHEGDPCFGTVIQGFDTIQRLESSPTRNGVWFTQRVGIKSATLLDNSSVVIDQKKRFKTRV</sequence>
<evidence type="ECO:0000313" key="5">
    <source>
        <dbReference type="Proteomes" id="UP000198406"/>
    </source>
</evidence>
<dbReference type="Gene3D" id="2.40.100.10">
    <property type="entry name" value="Cyclophilin-like"/>
    <property type="match status" value="1"/>
</dbReference>
<keyword evidence="2" id="KW-0812">Transmembrane</keyword>
<organism evidence="4 5">
    <name type="scientific">Fistulifera solaris</name>
    <name type="common">Oleaginous diatom</name>
    <dbReference type="NCBI Taxonomy" id="1519565"/>
    <lineage>
        <taxon>Eukaryota</taxon>
        <taxon>Sar</taxon>
        <taxon>Stramenopiles</taxon>
        <taxon>Ochrophyta</taxon>
        <taxon>Bacillariophyta</taxon>
        <taxon>Bacillariophyceae</taxon>
        <taxon>Bacillariophycidae</taxon>
        <taxon>Naviculales</taxon>
        <taxon>Naviculaceae</taxon>
        <taxon>Fistulifera</taxon>
    </lineage>
</organism>
<dbReference type="InterPro" id="IPR002130">
    <property type="entry name" value="Cyclophilin-type_PPIase_dom"/>
</dbReference>
<dbReference type="InParanoid" id="A0A1Z5J8P1"/>
<evidence type="ECO:0000313" key="4">
    <source>
        <dbReference type="EMBL" id="GAX10364.1"/>
    </source>
</evidence>
<keyword evidence="1" id="KW-0175">Coiled coil</keyword>
<dbReference type="Pfam" id="PF00160">
    <property type="entry name" value="Pro_isomerase"/>
    <property type="match status" value="1"/>
</dbReference>
<dbReference type="Proteomes" id="UP000198406">
    <property type="component" value="Unassembled WGS sequence"/>
</dbReference>
<dbReference type="SUPFAM" id="SSF50891">
    <property type="entry name" value="Cyclophilin-like"/>
    <property type="match status" value="1"/>
</dbReference>
<feature type="coiled-coil region" evidence="1">
    <location>
        <begin position="153"/>
        <end position="180"/>
    </location>
</feature>
<evidence type="ECO:0000256" key="1">
    <source>
        <dbReference type="SAM" id="Coils"/>
    </source>
</evidence>
<proteinExistence type="predicted"/>
<protein>
    <recommendedName>
        <fullName evidence="3">PPIase cyclophilin-type domain-containing protein</fullName>
    </recommendedName>
</protein>
<dbReference type="EMBL" id="BDSP01000016">
    <property type="protein sequence ID" value="GAX10364.1"/>
    <property type="molecule type" value="Genomic_DNA"/>
</dbReference>
<comment type="caution">
    <text evidence="4">The sequence shown here is derived from an EMBL/GenBank/DDBJ whole genome shotgun (WGS) entry which is preliminary data.</text>
</comment>
<name>A0A1Z5J8P1_FISSO</name>
<feature type="transmembrane region" description="Helical" evidence="2">
    <location>
        <begin position="72"/>
        <end position="90"/>
    </location>
</feature>
<accession>A0A1Z5J8P1</accession>
<evidence type="ECO:0000259" key="3">
    <source>
        <dbReference type="Pfam" id="PF00160"/>
    </source>
</evidence>
<dbReference type="OrthoDB" id="41872at2759"/>
<reference evidence="4 5" key="1">
    <citation type="journal article" date="2015" name="Plant Cell">
        <title>Oil accumulation by the oleaginous diatom Fistulifera solaris as revealed by the genome and transcriptome.</title>
        <authorList>
            <person name="Tanaka T."/>
            <person name="Maeda Y."/>
            <person name="Veluchamy A."/>
            <person name="Tanaka M."/>
            <person name="Abida H."/>
            <person name="Marechal E."/>
            <person name="Bowler C."/>
            <person name="Muto M."/>
            <person name="Sunaga Y."/>
            <person name="Tanaka M."/>
            <person name="Yoshino T."/>
            <person name="Taniguchi T."/>
            <person name="Fukuda Y."/>
            <person name="Nemoto M."/>
            <person name="Matsumoto M."/>
            <person name="Wong P.S."/>
            <person name="Aburatani S."/>
            <person name="Fujibuchi W."/>
        </authorList>
    </citation>
    <scope>NUCLEOTIDE SEQUENCE [LARGE SCALE GENOMIC DNA]</scope>
    <source>
        <strain evidence="4 5">JPCC DA0580</strain>
    </source>
</reference>